<protein>
    <submittedName>
        <fullName evidence="3">Uncharacterized protein</fullName>
    </submittedName>
</protein>
<evidence type="ECO:0000313" key="4">
    <source>
        <dbReference type="Proteomes" id="UP001501423"/>
    </source>
</evidence>
<feature type="transmembrane region" description="Helical" evidence="2">
    <location>
        <begin position="39"/>
        <end position="59"/>
    </location>
</feature>
<keyword evidence="2" id="KW-0812">Transmembrane</keyword>
<keyword evidence="2" id="KW-0472">Membrane</keyword>
<feature type="region of interest" description="Disordered" evidence="1">
    <location>
        <begin position="65"/>
        <end position="104"/>
    </location>
</feature>
<keyword evidence="2" id="KW-1133">Transmembrane helix</keyword>
<dbReference type="EMBL" id="BAAAVA010000053">
    <property type="protein sequence ID" value="GAA2936090.1"/>
    <property type="molecule type" value="Genomic_DNA"/>
</dbReference>
<sequence>MPRPAHAPVRPPEDDLLRWAALGCLLAPAVLLWRGAPFLTAAGVACGLAAVAAASRMLIRRSRRLAALPRPRHRDAGPRASAPAPSPGASAPLPTRGRAPRRTP</sequence>
<proteinExistence type="predicted"/>
<comment type="caution">
    <text evidence="3">The sequence shown here is derived from an EMBL/GenBank/DDBJ whole genome shotgun (WGS) entry which is preliminary data.</text>
</comment>
<gene>
    <name evidence="3" type="ORF">GCM10010478_41920</name>
</gene>
<reference evidence="4" key="1">
    <citation type="journal article" date="2019" name="Int. J. Syst. Evol. Microbiol.">
        <title>The Global Catalogue of Microorganisms (GCM) 10K type strain sequencing project: providing services to taxonomists for standard genome sequencing and annotation.</title>
        <authorList>
            <consortium name="The Broad Institute Genomics Platform"/>
            <consortium name="The Broad Institute Genome Sequencing Center for Infectious Disease"/>
            <person name="Wu L."/>
            <person name="Ma J."/>
        </authorList>
    </citation>
    <scope>NUCLEOTIDE SEQUENCE [LARGE SCALE GENOMIC DNA]</scope>
    <source>
        <strain evidence="4">JCM 9650</strain>
    </source>
</reference>
<organism evidence="3 4">
    <name type="scientific">Streptomyces erythrogriseus</name>
    <dbReference type="NCBI Taxonomy" id="284027"/>
    <lineage>
        <taxon>Bacteria</taxon>
        <taxon>Bacillati</taxon>
        <taxon>Actinomycetota</taxon>
        <taxon>Actinomycetes</taxon>
        <taxon>Kitasatosporales</taxon>
        <taxon>Streptomycetaceae</taxon>
        <taxon>Streptomyces</taxon>
        <taxon>Streptomyces griseoincarnatus group</taxon>
    </lineage>
</organism>
<dbReference type="RefSeq" id="WP_189366533.1">
    <property type="nucleotide sequence ID" value="NZ_BAAAVA010000053.1"/>
</dbReference>
<keyword evidence="4" id="KW-1185">Reference proteome</keyword>
<evidence type="ECO:0000256" key="1">
    <source>
        <dbReference type="SAM" id="MobiDB-lite"/>
    </source>
</evidence>
<evidence type="ECO:0000256" key="2">
    <source>
        <dbReference type="SAM" id="Phobius"/>
    </source>
</evidence>
<dbReference type="Proteomes" id="UP001501423">
    <property type="component" value="Unassembled WGS sequence"/>
</dbReference>
<name>A0ABP6JK47_9ACTN</name>
<feature type="compositionally biased region" description="Low complexity" evidence="1">
    <location>
        <begin position="78"/>
        <end position="94"/>
    </location>
</feature>
<accession>A0ABP6JK47</accession>
<evidence type="ECO:0000313" key="3">
    <source>
        <dbReference type="EMBL" id="GAA2936090.1"/>
    </source>
</evidence>